<dbReference type="PANTHER" id="PTHR16320:SF1">
    <property type="entry name" value="SPHINGOMYELINASE DDB_G0288017"/>
    <property type="match status" value="1"/>
</dbReference>
<dbReference type="Pfam" id="PF03372">
    <property type="entry name" value="Exo_endo_phos"/>
    <property type="match status" value="1"/>
</dbReference>
<dbReference type="PANTHER" id="PTHR16320">
    <property type="entry name" value="SPHINGOMYELINASE FAMILY MEMBER"/>
    <property type="match status" value="1"/>
</dbReference>
<dbReference type="AlphaFoldDB" id="A0A8K0ADH6"/>
<comment type="catalytic activity">
    <reaction evidence="5">
        <text>N-(hexadecanoyl)-sphing-4-enine-1-phosphocholine + H2O = N-hexadecanoylsphing-4-enine + phosphocholine + H(+)</text>
        <dbReference type="Rhea" id="RHEA:45644"/>
        <dbReference type="ChEBI" id="CHEBI:15377"/>
        <dbReference type="ChEBI" id="CHEBI:15378"/>
        <dbReference type="ChEBI" id="CHEBI:72959"/>
        <dbReference type="ChEBI" id="CHEBI:78646"/>
        <dbReference type="ChEBI" id="CHEBI:295975"/>
    </reaction>
    <physiologicalReaction direction="left-to-right" evidence="5">
        <dbReference type="Rhea" id="RHEA:45645"/>
    </physiologicalReaction>
</comment>
<evidence type="ECO:0000256" key="4">
    <source>
        <dbReference type="ARBA" id="ARBA00047268"/>
    </source>
</evidence>
<dbReference type="SUPFAM" id="SSF56219">
    <property type="entry name" value="DNase I-like"/>
    <property type="match status" value="1"/>
</dbReference>
<dbReference type="OrthoDB" id="40902at2759"/>
<dbReference type="EMBL" id="OV696693">
    <property type="protein sequence ID" value="CAH1271947.1"/>
    <property type="molecule type" value="Genomic_DNA"/>
</dbReference>
<dbReference type="CDD" id="cd09078">
    <property type="entry name" value="nSMase"/>
    <property type="match status" value="1"/>
</dbReference>
<keyword evidence="10" id="KW-1185">Reference proteome</keyword>
<dbReference type="InterPro" id="IPR038772">
    <property type="entry name" value="Sph/SMPD2-like"/>
</dbReference>
<evidence type="ECO:0000313" key="9">
    <source>
        <dbReference type="EMBL" id="CAH1271947.1"/>
    </source>
</evidence>
<keyword evidence="7" id="KW-0812">Transmembrane</keyword>
<protein>
    <recommendedName>
        <fullName evidence="2">sphingomyelin phosphodiesterase</fullName>
        <ecNumber evidence="2">3.1.4.12</ecNumber>
    </recommendedName>
</protein>
<keyword evidence="7" id="KW-0472">Membrane</keyword>
<feature type="compositionally biased region" description="Basic and acidic residues" evidence="6">
    <location>
        <begin position="160"/>
        <end position="171"/>
    </location>
</feature>
<dbReference type="InterPro" id="IPR017766">
    <property type="entry name" value="Sphingomyelinase/PLipase_C"/>
</dbReference>
<feature type="domain" description="Endonuclease/exonuclease/phosphatase" evidence="8">
    <location>
        <begin position="193"/>
        <end position="379"/>
    </location>
</feature>
<feature type="transmembrane region" description="Helical" evidence="7">
    <location>
        <begin position="71"/>
        <end position="91"/>
    </location>
</feature>
<organism evidence="9 10">
    <name type="scientific">Branchiostoma lanceolatum</name>
    <name type="common">Common lancelet</name>
    <name type="synonym">Amphioxus lanceolatum</name>
    <dbReference type="NCBI Taxonomy" id="7740"/>
    <lineage>
        <taxon>Eukaryota</taxon>
        <taxon>Metazoa</taxon>
        <taxon>Chordata</taxon>
        <taxon>Cephalochordata</taxon>
        <taxon>Leptocardii</taxon>
        <taxon>Amphioxiformes</taxon>
        <taxon>Branchiostomatidae</taxon>
        <taxon>Branchiostoma</taxon>
    </lineage>
</organism>
<dbReference type="GO" id="GO:0006684">
    <property type="term" value="P:sphingomyelin metabolic process"/>
    <property type="evidence" value="ECO:0007669"/>
    <property type="project" value="TreeGrafter"/>
</dbReference>
<feature type="transmembrane region" description="Helical" evidence="7">
    <location>
        <begin position="21"/>
        <end position="51"/>
    </location>
</feature>
<dbReference type="GO" id="GO:0005576">
    <property type="term" value="C:extracellular region"/>
    <property type="evidence" value="ECO:0007669"/>
    <property type="project" value="InterPro"/>
</dbReference>
<evidence type="ECO:0000256" key="7">
    <source>
        <dbReference type="SAM" id="Phobius"/>
    </source>
</evidence>
<reference evidence="9" key="1">
    <citation type="submission" date="2022-01" db="EMBL/GenBank/DDBJ databases">
        <authorList>
            <person name="Braso-Vives M."/>
        </authorList>
    </citation>
    <scope>NUCLEOTIDE SEQUENCE</scope>
</reference>
<sequence length="493" mass="55061">MSRTVESMKARPVPCDRLYPVGLPAVIAGVSSVLLSPGVWAMDVLLSAYLLTTPERQGRTALLRLWTCLKIGALLAMFLVCTPVSIIGAILRMISGPFRRPFLYQTARSPTDTRTANATDPADFTVATANVCLLPESFSRINNQRHTKWRVTEVGRRVVDSQKQQSDKRTLETSSHGPNEEFLSSVDSTFPPNVDVFCFQEVFYSDVSRKLTKELLKCYGHVISDVGICSFTNGWGLNSGLLIASKHPILAADFKPFRVKTGKHEVIAAKGLLMVKIHLGTRDGRDVVGYVATTHLQSYQGKQPIQTTQLTLMQTWLQEFRLSTKTGNETVVIDVVCGDFNFDNMSPGYKASWTHPLLDVYQDVCSLQKGRDKPWTIGTEMRQVVLYDEAISTPERMAATLRQRHLQGRYLLDATIQNPTIDMVWEVEEEAVRLDEDDVPETSGRVRVDKVLYRTDSLGGECTVTPVGYRSVTQFAGLTDHVSVCLTFRMGRK</sequence>
<evidence type="ECO:0000256" key="1">
    <source>
        <dbReference type="ARBA" id="ARBA00006335"/>
    </source>
</evidence>
<dbReference type="GO" id="GO:0005737">
    <property type="term" value="C:cytoplasm"/>
    <property type="evidence" value="ECO:0007669"/>
    <property type="project" value="TreeGrafter"/>
</dbReference>
<accession>A0A8K0ADH6</accession>
<proteinExistence type="inferred from homology"/>
<evidence type="ECO:0000256" key="3">
    <source>
        <dbReference type="ARBA" id="ARBA00022801"/>
    </source>
</evidence>
<dbReference type="GO" id="GO:0004767">
    <property type="term" value="F:sphingomyelin phosphodiesterase activity"/>
    <property type="evidence" value="ECO:0007669"/>
    <property type="project" value="UniProtKB-EC"/>
</dbReference>
<keyword evidence="7" id="KW-1133">Transmembrane helix</keyword>
<evidence type="ECO:0000256" key="6">
    <source>
        <dbReference type="SAM" id="MobiDB-lite"/>
    </source>
</evidence>
<name>A0A8K0ADH6_BRALA</name>
<evidence type="ECO:0000256" key="2">
    <source>
        <dbReference type="ARBA" id="ARBA00012369"/>
    </source>
</evidence>
<comment type="catalytic activity">
    <reaction evidence="4">
        <text>a sphingomyelin + H2O = phosphocholine + an N-acylsphing-4-enine + H(+)</text>
        <dbReference type="Rhea" id="RHEA:19253"/>
        <dbReference type="ChEBI" id="CHEBI:15377"/>
        <dbReference type="ChEBI" id="CHEBI:15378"/>
        <dbReference type="ChEBI" id="CHEBI:17636"/>
        <dbReference type="ChEBI" id="CHEBI:52639"/>
        <dbReference type="ChEBI" id="CHEBI:295975"/>
        <dbReference type="EC" id="3.1.4.12"/>
    </reaction>
    <physiologicalReaction direction="left-to-right" evidence="4">
        <dbReference type="Rhea" id="RHEA:19254"/>
    </physiologicalReaction>
</comment>
<comment type="similarity">
    <text evidence="1">Belongs to the neutral sphingomyelinase family.</text>
</comment>
<dbReference type="EC" id="3.1.4.12" evidence="2"/>
<keyword evidence="3" id="KW-0378">Hydrolase</keyword>
<dbReference type="GO" id="GO:0016020">
    <property type="term" value="C:membrane"/>
    <property type="evidence" value="ECO:0007669"/>
    <property type="project" value="GOC"/>
</dbReference>
<dbReference type="InterPro" id="IPR005135">
    <property type="entry name" value="Endo/exonuclease/phosphatase"/>
</dbReference>
<gene>
    <name evidence="9" type="primary">SMPD3</name>
    <name evidence="9" type="ORF">BLAG_LOCUS23762</name>
</gene>
<evidence type="ECO:0000256" key="5">
    <source>
        <dbReference type="ARBA" id="ARBA00049371"/>
    </source>
</evidence>
<dbReference type="Proteomes" id="UP000838412">
    <property type="component" value="Chromosome 8"/>
</dbReference>
<dbReference type="Gene3D" id="3.60.10.10">
    <property type="entry name" value="Endonuclease/exonuclease/phosphatase"/>
    <property type="match status" value="1"/>
</dbReference>
<evidence type="ECO:0000313" key="10">
    <source>
        <dbReference type="Proteomes" id="UP000838412"/>
    </source>
</evidence>
<dbReference type="InterPro" id="IPR036691">
    <property type="entry name" value="Endo/exonu/phosph_ase_sf"/>
</dbReference>
<feature type="region of interest" description="Disordered" evidence="6">
    <location>
        <begin position="160"/>
        <end position="182"/>
    </location>
</feature>
<evidence type="ECO:0000259" key="8">
    <source>
        <dbReference type="Pfam" id="PF03372"/>
    </source>
</evidence>